<evidence type="ECO:0000313" key="10">
    <source>
        <dbReference type="Proteomes" id="UP001208689"/>
    </source>
</evidence>
<feature type="domain" description="SIS" evidence="8">
    <location>
        <begin position="461"/>
        <end position="606"/>
    </location>
</feature>
<evidence type="ECO:0000256" key="1">
    <source>
        <dbReference type="ARBA" id="ARBA00001031"/>
    </source>
</evidence>
<dbReference type="InterPro" id="IPR029055">
    <property type="entry name" value="Ntn_hydrolases_N"/>
</dbReference>
<organism evidence="9 10">
    <name type="scientific">Candidatus Lokiarchaeum ossiferum</name>
    <dbReference type="NCBI Taxonomy" id="2951803"/>
    <lineage>
        <taxon>Archaea</taxon>
        <taxon>Promethearchaeati</taxon>
        <taxon>Promethearchaeota</taxon>
        <taxon>Promethearchaeia</taxon>
        <taxon>Promethearchaeales</taxon>
        <taxon>Promethearchaeaceae</taxon>
        <taxon>Candidatus Lokiarchaeum</taxon>
    </lineage>
</organism>
<evidence type="ECO:0000313" key="9">
    <source>
        <dbReference type="EMBL" id="UYP45539.1"/>
    </source>
</evidence>
<evidence type="ECO:0000256" key="2">
    <source>
        <dbReference type="ARBA" id="ARBA00012916"/>
    </source>
</evidence>
<proteinExistence type="predicted"/>
<dbReference type="SUPFAM" id="SSF53697">
    <property type="entry name" value="SIS domain"/>
    <property type="match status" value="1"/>
</dbReference>
<dbReference type="PANTHER" id="PTHR10937:SF0">
    <property type="entry name" value="GLUTAMINE--FRUCTOSE-6-PHOSPHATE TRANSAMINASE (ISOMERIZING)"/>
    <property type="match status" value="1"/>
</dbReference>
<dbReference type="GO" id="GO:0004360">
    <property type="term" value="F:glutamine-fructose-6-phosphate transaminase (isomerizing) activity"/>
    <property type="evidence" value="ECO:0007669"/>
    <property type="project" value="UniProtKB-EC"/>
</dbReference>
<evidence type="ECO:0000256" key="5">
    <source>
        <dbReference type="ARBA" id="ARBA00022737"/>
    </source>
</evidence>
<dbReference type="InterPro" id="IPR035490">
    <property type="entry name" value="GlmS/FrlB_SIS"/>
</dbReference>
<dbReference type="InterPro" id="IPR005855">
    <property type="entry name" value="GFAT"/>
</dbReference>
<dbReference type="NCBIfam" id="NF001484">
    <property type="entry name" value="PRK00331.1"/>
    <property type="match status" value="1"/>
</dbReference>
<dbReference type="Pfam" id="PF13522">
    <property type="entry name" value="GATase_6"/>
    <property type="match status" value="1"/>
</dbReference>
<evidence type="ECO:0000256" key="6">
    <source>
        <dbReference type="ARBA" id="ARBA00022962"/>
    </source>
</evidence>
<dbReference type="SUPFAM" id="SSF56235">
    <property type="entry name" value="N-terminal nucleophile aminohydrolases (Ntn hydrolases)"/>
    <property type="match status" value="1"/>
</dbReference>
<dbReference type="Pfam" id="PF01380">
    <property type="entry name" value="SIS"/>
    <property type="match status" value="2"/>
</dbReference>
<dbReference type="PANTHER" id="PTHR10937">
    <property type="entry name" value="GLUCOSAMINE--FRUCTOSE-6-PHOSPHATE AMINOTRANSFERASE, ISOMERIZING"/>
    <property type="match status" value="1"/>
</dbReference>
<dbReference type="CDD" id="cd05009">
    <property type="entry name" value="SIS_GlmS_GlmD_2"/>
    <property type="match status" value="1"/>
</dbReference>
<feature type="domain" description="SIS" evidence="8">
    <location>
        <begin position="288"/>
        <end position="428"/>
    </location>
</feature>
<evidence type="ECO:0000256" key="3">
    <source>
        <dbReference type="ARBA" id="ARBA00022576"/>
    </source>
</evidence>
<gene>
    <name evidence="9" type="ORF">NEF87_001824</name>
</gene>
<dbReference type="InterPro" id="IPR046348">
    <property type="entry name" value="SIS_dom_sf"/>
</dbReference>
<accession>A0ABY6HSU1</accession>
<dbReference type="CDD" id="cd05008">
    <property type="entry name" value="SIS_GlmS_GlmD_1"/>
    <property type="match status" value="1"/>
</dbReference>
<name>A0ABY6HSU1_9ARCH</name>
<feature type="domain" description="Glutamine amidotransferase type-2" evidence="7">
    <location>
        <begin position="2"/>
        <end position="223"/>
    </location>
</feature>
<sequence length="616" mass="68004">MCGIFGLISKRKDINVAQLIREGLERMEYRGYDSAGIALVNNGKIELRKKAGRIADINADGWFDKMPGQFGVGHTRWATHGPPIANNSHPHMDCTGKIALVHNGIIENYQDLRRKLTERGHKLVSETDTEVFPHLIEEFRKTGLDLKDSVIETVKLCKGAYGVVVCDADNPEYMVVARKESPLVIGITEDETTYCGSDIPAFLPLTRNAIILDDNEVAVLYPGKCEIFHVDDGEKAKREIFTVDYSMDAAQKVLDGKEYKWFMHKEMHEIPRKIIDQVRMPQEHLDEFAQAILNADHVFITAAGTAYYAAIAGKYQITKFGGPYIQGILCSELVDALPTIPPNSVLIAVSQSGETADTIEAVRYAKEQFGVKICSVVNVVGSSLTRYSDHVIITTAGPEIAVASQKAYCTQVTALSMVALKIATLTNTLTTDEIEKYESALLDTAEACALILKDEKSLINLAHKIAYKSNLYFLARGISTSAAFEGALKLKEIAYIHTEAYAAGESKHGPIALIEEGFPCVFITPPDQTYPKIIGNVMEMKSRGAMIISVVADYDVNISEISHHTIRVPIKNNKYAIAMSIVPFVLPLQMLAYFVSDYKGFDPDKPKNLAKSVTVK</sequence>
<dbReference type="InterPro" id="IPR001347">
    <property type="entry name" value="SIS_dom"/>
</dbReference>
<reference evidence="9" key="1">
    <citation type="submission" date="2022-09" db="EMBL/GenBank/DDBJ databases">
        <title>Actin cytoskeleton and complex cell architecture in an #Asgard archaeon.</title>
        <authorList>
            <person name="Ponce Toledo R.I."/>
            <person name="Schleper C."/>
            <person name="Rodrigues Oliveira T."/>
            <person name="Wollweber F."/>
            <person name="Xu J."/>
            <person name="Rittmann S."/>
            <person name="Klingl A."/>
            <person name="Pilhofer M."/>
        </authorList>
    </citation>
    <scope>NUCLEOTIDE SEQUENCE</scope>
    <source>
        <strain evidence="9">B-35</strain>
    </source>
</reference>
<dbReference type="InterPro" id="IPR035466">
    <property type="entry name" value="GlmS/AgaS_SIS"/>
</dbReference>
<dbReference type="PROSITE" id="PS51464">
    <property type="entry name" value="SIS"/>
    <property type="match status" value="2"/>
</dbReference>
<dbReference type="Gene3D" id="3.60.20.10">
    <property type="entry name" value="Glutamine Phosphoribosylpyrophosphate, subunit 1, domain 1"/>
    <property type="match status" value="1"/>
</dbReference>
<keyword evidence="3 9" id="KW-0032">Aminotransferase</keyword>
<keyword evidence="4 9" id="KW-0808">Transferase</keyword>
<keyword evidence="6" id="KW-0315">Glutamine amidotransferase</keyword>
<dbReference type="InterPro" id="IPR047084">
    <property type="entry name" value="GFAT_N"/>
</dbReference>
<protein>
    <recommendedName>
        <fullName evidence="2">glutamine--fructose-6-phosphate transaminase (isomerizing)</fullName>
        <ecNumber evidence="2">2.6.1.16</ecNumber>
    </recommendedName>
</protein>
<dbReference type="EC" id="2.6.1.16" evidence="2"/>
<evidence type="ECO:0000259" key="8">
    <source>
        <dbReference type="PROSITE" id="PS51464"/>
    </source>
</evidence>
<comment type="catalytic activity">
    <reaction evidence="1">
        <text>D-fructose 6-phosphate + L-glutamine = D-glucosamine 6-phosphate + L-glutamate</text>
        <dbReference type="Rhea" id="RHEA:13237"/>
        <dbReference type="ChEBI" id="CHEBI:29985"/>
        <dbReference type="ChEBI" id="CHEBI:58359"/>
        <dbReference type="ChEBI" id="CHEBI:58725"/>
        <dbReference type="ChEBI" id="CHEBI:61527"/>
        <dbReference type="EC" id="2.6.1.16"/>
    </reaction>
</comment>
<dbReference type="CDD" id="cd00714">
    <property type="entry name" value="GFAT"/>
    <property type="match status" value="1"/>
</dbReference>
<dbReference type="EMBL" id="CP104013">
    <property type="protein sequence ID" value="UYP45539.1"/>
    <property type="molecule type" value="Genomic_DNA"/>
</dbReference>
<dbReference type="Proteomes" id="UP001208689">
    <property type="component" value="Chromosome"/>
</dbReference>
<evidence type="ECO:0000256" key="4">
    <source>
        <dbReference type="ARBA" id="ARBA00022679"/>
    </source>
</evidence>
<keyword evidence="5" id="KW-0677">Repeat</keyword>
<dbReference type="PROSITE" id="PS51278">
    <property type="entry name" value="GATASE_TYPE_2"/>
    <property type="match status" value="1"/>
</dbReference>
<dbReference type="Gene3D" id="3.40.50.10490">
    <property type="entry name" value="Glucose-6-phosphate isomerase like protein, domain 1"/>
    <property type="match status" value="2"/>
</dbReference>
<dbReference type="NCBIfam" id="TIGR01135">
    <property type="entry name" value="glmS"/>
    <property type="match status" value="1"/>
</dbReference>
<dbReference type="InterPro" id="IPR017932">
    <property type="entry name" value="GATase_2_dom"/>
</dbReference>
<keyword evidence="10" id="KW-1185">Reference proteome</keyword>
<evidence type="ECO:0000259" key="7">
    <source>
        <dbReference type="PROSITE" id="PS51278"/>
    </source>
</evidence>